<gene>
    <name evidence="1" type="ORF">CLV45_3568</name>
</gene>
<dbReference type="RefSeq" id="WP_100337827.1">
    <property type="nucleotide sequence ID" value="NZ_PGFA01000003.1"/>
</dbReference>
<reference evidence="1 2" key="1">
    <citation type="submission" date="2017-11" db="EMBL/GenBank/DDBJ databases">
        <title>Genomic Encyclopedia of Archaeal and Bacterial Type Strains, Phase II (KMG-II): From Individual Species to Whole Genera.</title>
        <authorList>
            <person name="Goeker M."/>
        </authorList>
    </citation>
    <scope>NUCLEOTIDE SEQUENCE [LARGE SCALE GENOMIC DNA]</scope>
    <source>
        <strain evidence="1 2">DSM 11115</strain>
    </source>
</reference>
<proteinExistence type="predicted"/>
<sequence length="96" mass="11175">MFGNYEIDFAKVNLHWINSVSIHLDEITHLLEVAERAQTYLRTNGQIEIVGYTNHRKFIAVLYTVVGQTLVIDDVELPRYETIQDVVLRRLAEESE</sequence>
<protein>
    <submittedName>
        <fullName evidence="1">Uncharacterized protein</fullName>
    </submittedName>
</protein>
<dbReference type="EMBL" id="PGFA01000003">
    <property type="protein sequence ID" value="PJJ52911.1"/>
    <property type="molecule type" value="Genomic_DNA"/>
</dbReference>
<name>A0A2M9B4P8_9BACT</name>
<evidence type="ECO:0000313" key="1">
    <source>
        <dbReference type="EMBL" id="PJJ52911.1"/>
    </source>
</evidence>
<organism evidence="1 2">
    <name type="scientific">Hymenobacter chitinivorans DSM 11115</name>
    <dbReference type="NCBI Taxonomy" id="1121954"/>
    <lineage>
        <taxon>Bacteria</taxon>
        <taxon>Pseudomonadati</taxon>
        <taxon>Bacteroidota</taxon>
        <taxon>Cytophagia</taxon>
        <taxon>Cytophagales</taxon>
        <taxon>Hymenobacteraceae</taxon>
        <taxon>Hymenobacter</taxon>
    </lineage>
</organism>
<accession>A0A2M9B4P8</accession>
<dbReference type="OrthoDB" id="885441at2"/>
<keyword evidence="2" id="KW-1185">Reference proteome</keyword>
<comment type="caution">
    <text evidence="1">The sequence shown here is derived from an EMBL/GenBank/DDBJ whole genome shotgun (WGS) entry which is preliminary data.</text>
</comment>
<dbReference type="Proteomes" id="UP000228535">
    <property type="component" value="Unassembled WGS sequence"/>
</dbReference>
<evidence type="ECO:0000313" key="2">
    <source>
        <dbReference type="Proteomes" id="UP000228535"/>
    </source>
</evidence>
<dbReference type="AlphaFoldDB" id="A0A2M9B4P8"/>